<dbReference type="GO" id="GO:0007165">
    <property type="term" value="P:signal transduction"/>
    <property type="evidence" value="ECO:0007669"/>
    <property type="project" value="InterPro"/>
</dbReference>
<feature type="domain" description="TIR" evidence="2">
    <location>
        <begin position="10"/>
        <end position="152"/>
    </location>
</feature>
<feature type="domain" description="NACHT" evidence="3">
    <location>
        <begin position="240"/>
        <end position="434"/>
    </location>
</feature>
<dbReference type="PROSITE" id="PS50104">
    <property type="entry name" value="TIR"/>
    <property type="match status" value="1"/>
</dbReference>
<keyword evidence="1" id="KW-0812">Transmembrane</keyword>
<sequence length="769" mass="88098">MLKQFERLNRPLKVFYSYSKYDLEMLESLIKHFSQLRNDGTIIDWYDYHIRPGSEWSPSIHTELNEADIIILCISANFLSTPYCYQTELTIAMERHHKGEALVIPIFFKACDWSSAPFKMLQGLPRKARPIDSFTNQNEILTTITKELRQLIKQWHAPAQPLSHLEQQNRERFLKQMRKTWIEAVLHHSLDHDVLLTMGLQDQPDALYNPWRLEVQETDQPAHQWPEGTSIRHIFDQCEGDLLILGEPGSGKTTLLLQLAEELVQRAEKDHKQPIPTIFNLSSWAQKKLPLEEWMLAELSSKYHVPHRIGQDWLNKHQLLPLLDGLDEVASTARQDCLTAINAFYQAQREQGITPHLVICCRSQEYAQLSVQLRGRQAINILPLTDQQVASYLQQVHPQSETLLLLLQADAELYKQAHYPLMLTIFCVAYADRTEAQPNPITLDTIFERYVEKMFSRRKAPRAGTKAEMLRWLGFLAHQLKRSDQTIFTIEEIQPDWLNDRSKRLYQWSFCLIIDLIFGLLTALLFSILEGPLIGVTVGLVVGTLAGPLFSKSDRIETVEIFHWSAKKFFSVVLLGLLIGSITGLTIGSIIGFFLGTLADAMLGLLSGTLTGLLIGLLVSLIVSFTPNQITKDKKHIPNEGINLSGVHSMRIILVITPIISISCAIFIILLKFLLKNLIVGVFASLFGGLILGLLFSMLISLEFGLRAWLQHYIVRIYLTRNQNFPWKLTLLLEELNERLLLIKVGGSYIFTHRLLLEYFGKYHSQKNY</sequence>
<reference evidence="5" key="1">
    <citation type="submission" date="2018-12" db="EMBL/GenBank/DDBJ databases">
        <title>Tengunoibacter tsumagoiensis gen. nov., sp. nov., Dictyobacter kobayashii sp. nov., D. alpinus sp. nov., and D. joshuensis sp. nov. and description of Dictyobacteraceae fam. nov. within the order Ktedonobacterales isolated from Tengu-no-mugimeshi.</title>
        <authorList>
            <person name="Wang C.M."/>
            <person name="Zheng Y."/>
            <person name="Sakai Y."/>
            <person name="Toyoda A."/>
            <person name="Minakuchi Y."/>
            <person name="Abe K."/>
            <person name="Yokota A."/>
            <person name="Yabe S."/>
        </authorList>
    </citation>
    <scope>NUCLEOTIDE SEQUENCE [LARGE SCALE GENOMIC DNA]</scope>
    <source>
        <strain evidence="5">Uno3</strain>
    </source>
</reference>
<feature type="transmembrane region" description="Helical" evidence="1">
    <location>
        <begin position="679"/>
        <end position="702"/>
    </location>
</feature>
<dbReference type="Proteomes" id="UP000287352">
    <property type="component" value="Unassembled WGS sequence"/>
</dbReference>
<organism evidence="4 5">
    <name type="scientific">Tengunoibacter tsumagoiensis</name>
    <dbReference type="NCBI Taxonomy" id="2014871"/>
    <lineage>
        <taxon>Bacteria</taxon>
        <taxon>Bacillati</taxon>
        <taxon>Chloroflexota</taxon>
        <taxon>Ktedonobacteria</taxon>
        <taxon>Ktedonobacterales</taxon>
        <taxon>Dictyobacteraceae</taxon>
        <taxon>Tengunoibacter</taxon>
    </lineage>
</organism>
<comment type="caution">
    <text evidence="4">The sequence shown here is derived from an EMBL/GenBank/DDBJ whole genome shotgun (WGS) entry which is preliminary data.</text>
</comment>
<evidence type="ECO:0000259" key="3">
    <source>
        <dbReference type="PROSITE" id="PS50837"/>
    </source>
</evidence>
<evidence type="ECO:0000256" key="1">
    <source>
        <dbReference type="SAM" id="Phobius"/>
    </source>
</evidence>
<dbReference type="RefSeq" id="WP_161975592.1">
    <property type="nucleotide sequence ID" value="NZ_BIFR01000001.1"/>
</dbReference>
<dbReference type="PROSITE" id="PS50837">
    <property type="entry name" value="NACHT"/>
    <property type="match status" value="1"/>
</dbReference>
<feature type="transmembrane region" description="Helical" evidence="1">
    <location>
        <begin position="652"/>
        <end position="673"/>
    </location>
</feature>
<dbReference type="InterPro" id="IPR035897">
    <property type="entry name" value="Toll_tir_struct_dom_sf"/>
</dbReference>
<dbReference type="AlphaFoldDB" id="A0A402A3Z1"/>
<dbReference type="Gene3D" id="3.40.50.10140">
    <property type="entry name" value="Toll/interleukin-1 receptor homology (TIR) domain"/>
    <property type="match status" value="1"/>
</dbReference>
<feature type="transmembrane region" description="Helical" evidence="1">
    <location>
        <begin position="505"/>
        <end position="526"/>
    </location>
</feature>
<evidence type="ECO:0000313" key="5">
    <source>
        <dbReference type="Proteomes" id="UP000287352"/>
    </source>
</evidence>
<dbReference type="InterPro" id="IPR000157">
    <property type="entry name" value="TIR_dom"/>
</dbReference>
<keyword evidence="5" id="KW-1185">Reference proteome</keyword>
<dbReference type="Pfam" id="PF13676">
    <property type="entry name" value="TIR_2"/>
    <property type="match status" value="1"/>
</dbReference>
<dbReference type="InterPro" id="IPR027417">
    <property type="entry name" value="P-loop_NTPase"/>
</dbReference>
<dbReference type="Pfam" id="PF05729">
    <property type="entry name" value="NACHT"/>
    <property type="match status" value="1"/>
</dbReference>
<keyword evidence="1" id="KW-0472">Membrane</keyword>
<evidence type="ECO:0000313" key="4">
    <source>
        <dbReference type="EMBL" id="GCE13877.1"/>
    </source>
</evidence>
<dbReference type="Gene3D" id="3.40.50.300">
    <property type="entry name" value="P-loop containing nucleotide triphosphate hydrolases"/>
    <property type="match status" value="1"/>
</dbReference>
<feature type="transmembrane region" description="Helical" evidence="1">
    <location>
        <begin position="572"/>
        <end position="595"/>
    </location>
</feature>
<keyword evidence="1" id="KW-1133">Transmembrane helix</keyword>
<dbReference type="SUPFAM" id="SSF52200">
    <property type="entry name" value="Toll/Interleukin receptor TIR domain"/>
    <property type="match status" value="1"/>
</dbReference>
<name>A0A402A3Z1_9CHLR</name>
<protein>
    <submittedName>
        <fullName evidence="4">Uncharacterized protein</fullName>
    </submittedName>
</protein>
<dbReference type="EMBL" id="BIFR01000001">
    <property type="protein sequence ID" value="GCE13877.1"/>
    <property type="molecule type" value="Genomic_DNA"/>
</dbReference>
<dbReference type="InterPro" id="IPR007111">
    <property type="entry name" value="NACHT_NTPase"/>
</dbReference>
<dbReference type="SUPFAM" id="SSF52540">
    <property type="entry name" value="P-loop containing nucleoside triphosphate hydrolases"/>
    <property type="match status" value="1"/>
</dbReference>
<proteinExistence type="predicted"/>
<feature type="transmembrane region" description="Helical" evidence="1">
    <location>
        <begin position="601"/>
        <end position="625"/>
    </location>
</feature>
<accession>A0A402A3Z1</accession>
<evidence type="ECO:0000259" key="2">
    <source>
        <dbReference type="PROSITE" id="PS50104"/>
    </source>
</evidence>
<dbReference type="SMART" id="SM00255">
    <property type="entry name" value="TIR"/>
    <property type="match status" value="1"/>
</dbReference>
<feature type="transmembrane region" description="Helical" evidence="1">
    <location>
        <begin position="532"/>
        <end position="551"/>
    </location>
</feature>
<gene>
    <name evidence="4" type="ORF">KTT_37360</name>
</gene>